<keyword evidence="2" id="KW-1185">Reference proteome</keyword>
<sequence length="108" mass="12154">MIRRLVCSVQCLHAALLIPSDGEFRALHFRDFGTICGSILTEEENTYSYFQQDGATAHSSQKTLNHIYKTFDSDRVVSRGQSGLGPLWPPRSPDLSVCDFFFVGNPQR</sequence>
<protein>
    <submittedName>
        <fullName evidence="1">Uncharacterized protein</fullName>
    </submittedName>
</protein>
<comment type="caution">
    <text evidence="1">The sequence shown here is derived from an EMBL/GenBank/DDBJ whole genome shotgun (WGS) entry which is preliminary data.</text>
</comment>
<name>A0AAV6TQW4_9ARAC</name>
<dbReference type="AlphaFoldDB" id="A0AAV6TQW4"/>
<gene>
    <name evidence="1" type="ORF">JTE90_000037</name>
</gene>
<dbReference type="Proteomes" id="UP000827092">
    <property type="component" value="Unassembled WGS sequence"/>
</dbReference>
<organism evidence="1 2">
    <name type="scientific">Oedothorax gibbosus</name>
    <dbReference type="NCBI Taxonomy" id="931172"/>
    <lineage>
        <taxon>Eukaryota</taxon>
        <taxon>Metazoa</taxon>
        <taxon>Ecdysozoa</taxon>
        <taxon>Arthropoda</taxon>
        <taxon>Chelicerata</taxon>
        <taxon>Arachnida</taxon>
        <taxon>Araneae</taxon>
        <taxon>Araneomorphae</taxon>
        <taxon>Entelegynae</taxon>
        <taxon>Araneoidea</taxon>
        <taxon>Linyphiidae</taxon>
        <taxon>Erigoninae</taxon>
        <taxon>Oedothorax</taxon>
    </lineage>
</organism>
<evidence type="ECO:0000313" key="2">
    <source>
        <dbReference type="Proteomes" id="UP000827092"/>
    </source>
</evidence>
<reference evidence="1 2" key="1">
    <citation type="journal article" date="2022" name="Nat. Ecol. Evol.">
        <title>A masculinizing supergene underlies an exaggerated male reproductive morph in a spider.</title>
        <authorList>
            <person name="Hendrickx F."/>
            <person name="De Corte Z."/>
            <person name="Sonet G."/>
            <person name="Van Belleghem S.M."/>
            <person name="Kostlbacher S."/>
            <person name="Vangestel C."/>
        </authorList>
    </citation>
    <scope>NUCLEOTIDE SEQUENCE [LARGE SCALE GENOMIC DNA]</scope>
    <source>
        <strain evidence="1">W744_W776</strain>
    </source>
</reference>
<proteinExistence type="predicted"/>
<evidence type="ECO:0000313" key="1">
    <source>
        <dbReference type="EMBL" id="KAG8174111.1"/>
    </source>
</evidence>
<dbReference type="EMBL" id="JAFNEN010001317">
    <property type="protein sequence ID" value="KAG8174111.1"/>
    <property type="molecule type" value="Genomic_DNA"/>
</dbReference>
<dbReference type="InterPro" id="IPR036397">
    <property type="entry name" value="RNaseH_sf"/>
</dbReference>
<dbReference type="Gene3D" id="3.30.420.10">
    <property type="entry name" value="Ribonuclease H-like superfamily/Ribonuclease H"/>
    <property type="match status" value="1"/>
</dbReference>
<dbReference type="GO" id="GO:0003676">
    <property type="term" value="F:nucleic acid binding"/>
    <property type="evidence" value="ECO:0007669"/>
    <property type="project" value="InterPro"/>
</dbReference>
<accession>A0AAV6TQW4</accession>